<name>A0A8K1CVW8_PYTOL</name>
<feature type="region of interest" description="Disordered" evidence="1">
    <location>
        <begin position="367"/>
        <end position="386"/>
    </location>
</feature>
<feature type="region of interest" description="Disordered" evidence="1">
    <location>
        <begin position="54"/>
        <end position="87"/>
    </location>
</feature>
<feature type="compositionally biased region" description="Basic residues" evidence="1">
    <location>
        <begin position="77"/>
        <end position="86"/>
    </location>
</feature>
<evidence type="ECO:0000313" key="2">
    <source>
        <dbReference type="EMBL" id="TMW69218.1"/>
    </source>
</evidence>
<dbReference type="Proteomes" id="UP000794436">
    <property type="component" value="Unassembled WGS sequence"/>
</dbReference>
<gene>
    <name evidence="2" type="ORF">Poli38472_001374</name>
</gene>
<dbReference type="PANTHER" id="PTHR35796">
    <property type="entry name" value="HYPOTHETICAL CYTOSOLIC PROTEIN"/>
    <property type="match status" value="1"/>
</dbReference>
<dbReference type="EMBL" id="SPLM01000001">
    <property type="protein sequence ID" value="TMW69218.1"/>
    <property type="molecule type" value="Genomic_DNA"/>
</dbReference>
<comment type="caution">
    <text evidence="2">The sequence shown here is derived from an EMBL/GenBank/DDBJ whole genome shotgun (WGS) entry which is preliminary data.</text>
</comment>
<dbReference type="PANTHER" id="PTHR35796:SF3">
    <property type="entry name" value="BHLH DOMAIN-CONTAINING PROTEIN"/>
    <property type="match status" value="1"/>
</dbReference>
<protein>
    <submittedName>
        <fullName evidence="2">Uncharacterized protein</fullName>
    </submittedName>
</protein>
<dbReference type="AlphaFoldDB" id="A0A8K1CVW8"/>
<reference evidence="2" key="1">
    <citation type="submission" date="2019-03" db="EMBL/GenBank/DDBJ databases">
        <title>Long read genome sequence of the mycoparasitic Pythium oligandrum ATCC 38472 isolated from sugarbeet rhizosphere.</title>
        <authorList>
            <person name="Gaulin E."/>
        </authorList>
    </citation>
    <scope>NUCLEOTIDE SEQUENCE</scope>
    <source>
        <strain evidence="2">ATCC 38472_TT</strain>
    </source>
</reference>
<evidence type="ECO:0000256" key="1">
    <source>
        <dbReference type="SAM" id="MobiDB-lite"/>
    </source>
</evidence>
<keyword evidence="3" id="KW-1185">Reference proteome</keyword>
<sequence length="427" mass="48474">MTMPWADVDLLLAEADDGDALVAALASIENDEVAVETELMSWIDVGTDAIKVDSTTEDDATSSVHDGDEDDKGVNKGGKKKRKWRNTPKEELLRLRETVKELETELSKMKHDEGDTMSMVVTTSNMWRRIAARQLTEREAAVRENARLRSLLDEHFRTAKSLERLLLKRQNDSEDLEWLPEKRARIKVGANLFYDSDVEAQMRQTVLDMYKEVDRIVADPRFQTESQVLPVTTTDLGVDSPGQPQIEVLEANLLPFDLEITAETLWTMWMHGSYGPVKISHVHDLDVTENETLRTYEGMYATAVNKTRFVAKTVGRRFVEVDRVVMTAIVLMQPLDLEGNLADGVYSRAKVWYALYRTKDAQGNPTTRRLGYRMTSPDVFGSQDQGTERDLQALKKFMLGNETPKAELVNQTLENLLVEQLTSLNMK</sequence>
<proteinExistence type="predicted"/>
<accession>A0A8K1CVW8</accession>
<dbReference type="OrthoDB" id="127646at2759"/>
<organism evidence="2 3">
    <name type="scientific">Pythium oligandrum</name>
    <name type="common">Mycoparasitic fungus</name>
    <dbReference type="NCBI Taxonomy" id="41045"/>
    <lineage>
        <taxon>Eukaryota</taxon>
        <taxon>Sar</taxon>
        <taxon>Stramenopiles</taxon>
        <taxon>Oomycota</taxon>
        <taxon>Peronosporomycetes</taxon>
        <taxon>Pythiales</taxon>
        <taxon>Pythiaceae</taxon>
        <taxon>Pythium</taxon>
    </lineage>
</organism>
<evidence type="ECO:0000313" key="3">
    <source>
        <dbReference type="Proteomes" id="UP000794436"/>
    </source>
</evidence>